<protein>
    <submittedName>
        <fullName evidence="1">Uncharacterized protein</fullName>
    </submittedName>
</protein>
<sequence>MTDLQRTLGTELVPYGLNCMKHHRIEISEFGEEMTPNGKTYYFLPPLYIPTVKWVVVLAVHVQLILVQQGVGESVWCFTADGRAEDLTGKANFDPVNIANVENPGKKIGDPDIGDVQNALATAEDDDELPELLPCIAEAACFLCDHEVSLPKQWPSTGPHSHLTLFGVPKYIVLFYGAVYALPGRRPGLERGERYAFVDIFMPEQPVGRLSNGFVDGEAVERPLQRKCRTVILHWLLLECSESDVILINGIAQGYLSCIRERVSQSKRLEEKPSAALLSSARGPTNVPSVPHVPKEPAQTCPDHWNGAVHGICPDDQIALVKLHSAGPFSLTRERAVGFASAEIRLRSWWPEKFAANTWAAVTIAPVRTAQPADLPTHWSVYFPKKKLQESQ</sequence>
<gene>
    <name evidence="1" type="ORF">C8F04DRAFT_1193687</name>
</gene>
<dbReference type="AlphaFoldDB" id="A0AAD6SAP7"/>
<keyword evidence="2" id="KW-1185">Reference proteome</keyword>
<reference evidence="1" key="1">
    <citation type="submission" date="2023-03" db="EMBL/GenBank/DDBJ databases">
        <title>Massive genome expansion in bonnet fungi (Mycena s.s.) driven by repeated elements and novel gene families across ecological guilds.</title>
        <authorList>
            <consortium name="Lawrence Berkeley National Laboratory"/>
            <person name="Harder C.B."/>
            <person name="Miyauchi S."/>
            <person name="Viragh M."/>
            <person name="Kuo A."/>
            <person name="Thoen E."/>
            <person name="Andreopoulos B."/>
            <person name="Lu D."/>
            <person name="Skrede I."/>
            <person name="Drula E."/>
            <person name="Henrissat B."/>
            <person name="Morin E."/>
            <person name="Kohler A."/>
            <person name="Barry K."/>
            <person name="LaButti K."/>
            <person name="Morin E."/>
            <person name="Salamov A."/>
            <person name="Lipzen A."/>
            <person name="Mereny Z."/>
            <person name="Hegedus B."/>
            <person name="Baldrian P."/>
            <person name="Stursova M."/>
            <person name="Weitz H."/>
            <person name="Taylor A."/>
            <person name="Grigoriev I.V."/>
            <person name="Nagy L.G."/>
            <person name="Martin F."/>
            <person name="Kauserud H."/>
        </authorList>
    </citation>
    <scope>NUCLEOTIDE SEQUENCE</scope>
    <source>
        <strain evidence="1">CBHHK200</strain>
    </source>
</reference>
<evidence type="ECO:0000313" key="1">
    <source>
        <dbReference type="EMBL" id="KAJ7023231.1"/>
    </source>
</evidence>
<dbReference type="Proteomes" id="UP001218188">
    <property type="component" value="Unassembled WGS sequence"/>
</dbReference>
<proteinExistence type="predicted"/>
<name>A0AAD6SAP7_9AGAR</name>
<dbReference type="EMBL" id="JARJCM010000192">
    <property type="protein sequence ID" value="KAJ7023231.1"/>
    <property type="molecule type" value="Genomic_DNA"/>
</dbReference>
<organism evidence="1 2">
    <name type="scientific">Mycena alexandri</name>
    <dbReference type="NCBI Taxonomy" id="1745969"/>
    <lineage>
        <taxon>Eukaryota</taxon>
        <taxon>Fungi</taxon>
        <taxon>Dikarya</taxon>
        <taxon>Basidiomycota</taxon>
        <taxon>Agaricomycotina</taxon>
        <taxon>Agaricomycetes</taxon>
        <taxon>Agaricomycetidae</taxon>
        <taxon>Agaricales</taxon>
        <taxon>Marasmiineae</taxon>
        <taxon>Mycenaceae</taxon>
        <taxon>Mycena</taxon>
    </lineage>
</organism>
<evidence type="ECO:0000313" key="2">
    <source>
        <dbReference type="Proteomes" id="UP001218188"/>
    </source>
</evidence>
<accession>A0AAD6SAP7</accession>
<comment type="caution">
    <text evidence="1">The sequence shown here is derived from an EMBL/GenBank/DDBJ whole genome shotgun (WGS) entry which is preliminary data.</text>
</comment>